<feature type="signal peptide" evidence="1">
    <location>
        <begin position="1"/>
        <end position="19"/>
    </location>
</feature>
<name>A0A1I4WAK9_9FLAO</name>
<gene>
    <name evidence="3" type="ORF">SAMN05421741_101135</name>
</gene>
<dbReference type="RefSeq" id="WP_091517508.1">
    <property type="nucleotide sequence ID" value="NZ_FOVI01000001.1"/>
</dbReference>
<organism evidence="3 4">
    <name type="scientific">Paenimyroides ummariense</name>
    <dbReference type="NCBI Taxonomy" id="913024"/>
    <lineage>
        <taxon>Bacteria</taxon>
        <taxon>Pseudomonadati</taxon>
        <taxon>Bacteroidota</taxon>
        <taxon>Flavobacteriia</taxon>
        <taxon>Flavobacteriales</taxon>
        <taxon>Flavobacteriaceae</taxon>
        <taxon>Paenimyroides</taxon>
    </lineage>
</organism>
<dbReference type="InterPro" id="IPR037682">
    <property type="entry name" value="TonB_C"/>
</dbReference>
<evidence type="ECO:0000256" key="1">
    <source>
        <dbReference type="SAM" id="SignalP"/>
    </source>
</evidence>
<dbReference type="GO" id="GO:0098797">
    <property type="term" value="C:plasma membrane protein complex"/>
    <property type="evidence" value="ECO:0007669"/>
    <property type="project" value="TreeGrafter"/>
</dbReference>
<feature type="domain" description="TonB C-terminal" evidence="2">
    <location>
        <begin position="163"/>
        <end position="221"/>
    </location>
</feature>
<protein>
    <submittedName>
        <fullName evidence="3">TonB protein C-terminal</fullName>
    </submittedName>
</protein>
<evidence type="ECO:0000313" key="4">
    <source>
        <dbReference type="Proteomes" id="UP000199036"/>
    </source>
</evidence>
<dbReference type="AlphaFoldDB" id="A0A1I4WAK9"/>
<dbReference type="EMBL" id="FOVI01000001">
    <property type="protein sequence ID" value="SFN10423.1"/>
    <property type="molecule type" value="Genomic_DNA"/>
</dbReference>
<dbReference type="PANTHER" id="PTHR33446">
    <property type="entry name" value="PROTEIN TONB-RELATED"/>
    <property type="match status" value="1"/>
</dbReference>
<evidence type="ECO:0000259" key="2">
    <source>
        <dbReference type="Pfam" id="PF03544"/>
    </source>
</evidence>
<dbReference type="InterPro" id="IPR051045">
    <property type="entry name" value="TonB-dependent_transducer"/>
</dbReference>
<accession>A0A1I4WAK9</accession>
<feature type="chain" id="PRO_5011561374" evidence="1">
    <location>
        <begin position="20"/>
        <end position="226"/>
    </location>
</feature>
<proteinExistence type="predicted"/>
<dbReference type="OrthoDB" id="1352583at2"/>
<dbReference type="Pfam" id="PF03544">
    <property type="entry name" value="TonB_C"/>
    <property type="match status" value="1"/>
</dbReference>
<evidence type="ECO:0000313" key="3">
    <source>
        <dbReference type="EMBL" id="SFN10423.1"/>
    </source>
</evidence>
<keyword evidence="4" id="KW-1185">Reference proteome</keyword>
<dbReference type="GO" id="GO:0031992">
    <property type="term" value="F:energy transducer activity"/>
    <property type="evidence" value="ECO:0007669"/>
    <property type="project" value="TreeGrafter"/>
</dbReference>
<dbReference type="STRING" id="913024.SAMN05421741_101135"/>
<dbReference type="Proteomes" id="UP000199036">
    <property type="component" value="Unassembled WGS sequence"/>
</dbReference>
<dbReference type="GO" id="GO:0055085">
    <property type="term" value="P:transmembrane transport"/>
    <property type="evidence" value="ECO:0007669"/>
    <property type="project" value="InterPro"/>
</dbReference>
<dbReference type="PANTHER" id="PTHR33446:SF2">
    <property type="entry name" value="PROTEIN TONB"/>
    <property type="match status" value="1"/>
</dbReference>
<keyword evidence="1" id="KW-0732">Signal</keyword>
<sequence length="226" mass="25408">MKNTLLILFVIAFSFKMKAQTVEASTTIPTNEYLDLLATNLEIPEAISKKYANSSIDITIILTITKDGSVFNPKIQNDSLQLESNLKKAIEKLPKWNPKTEDGVAVVSRKAFNLVIPIAMQEKNTEISSEATPEAGKTEYFRQFMRGFNIKNYSANDKSEIKIIATFIVEEDGSLTNIKIIESNEPSLNREVVRVIKSMPKWNPATENGVPVRSDFKLPIKIKINQ</sequence>
<reference evidence="4" key="1">
    <citation type="submission" date="2016-10" db="EMBL/GenBank/DDBJ databases">
        <authorList>
            <person name="Varghese N."/>
            <person name="Submissions S."/>
        </authorList>
    </citation>
    <scope>NUCLEOTIDE SEQUENCE [LARGE SCALE GENOMIC DNA]</scope>
    <source>
        <strain evidence="4">DS-12</strain>
    </source>
</reference>
<dbReference type="SUPFAM" id="SSF74653">
    <property type="entry name" value="TolA/TonB C-terminal domain"/>
    <property type="match status" value="1"/>
</dbReference>
<dbReference type="Gene3D" id="3.30.1150.10">
    <property type="match status" value="2"/>
</dbReference>